<dbReference type="AlphaFoldDB" id="A0A7I7RQ74"/>
<name>A0A7I7RQ74_9MYCO</name>
<dbReference type="InterPro" id="IPR050766">
    <property type="entry name" value="Bact_Lucif_Oxidored"/>
</dbReference>
<dbReference type="Proteomes" id="UP000467428">
    <property type="component" value="Plasmid pJCM18538"/>
</dbReference>
<gene>
    <name evidence="3" type="ORF">MARA_01540</name>
</gene>
<dbReference type="InterPro" id="IPR036661">
    <property type="entry name" value="Luciferase-like_sf"/>
</dbReference>
<dbReference type="InterPro" id="IPR011251">
    <property type="entry name" value="Luciferase-like_dom"/>
</dbReference>
<accession>A0A7I7RQ74</accession>
<keyword evidence="3" id="KW-0503">Monooxygenase</keyword>
<keyword evidence="3" id="KW-0560">Oxidoreductase</keyword>
<proteinExistence type="predicted"/>
<organism evidence="3 4">
    <name type="scientific">Mycolicibacterium arabiense</name>
    <dbReference type="NCBI Taxonomy" id="1286181"/>
    <lineage>
        <taxon>Bacteria</taxon>
        <taxon>Bacillati</taxon>
        <taxon>Actinomycetota</taxon>
        <taxon>Actinomycetes</taxon>
        <taxon>Mycobacteriales</taxon>
        <taxon>Mycobacteriaceae</taxon>
        <taxon>Mycolicibacterium</taxon>
    </lineage>
</organism>
<dbReference type="GO" id="GO:0005829">
    <property type="term" value="C:cytosol"/>
    <property type="evidence" value="ECO:0007669"/>
    <property type="project" value="TreeGrafter"/>
</dbReference>
<sequence>MRLSVLDLTFVRTDQSSRDALSVTVRLADTADRLGYTRFWTAEHHNTSALASTSPAVMIAHLAARTSRIRLGSGGVMLPNHPPLVVAEQFALLESLAPGRIDLGVGRAPGGRDLLATAALRGGRRDDGAADTLGQHIDDVATIMTADGMEHEAGDERGRLRATPAATNTPPIWVLGSSPSSALLAADKGLPYVYAHHFGRGGTHEALSRYRQHFTARTPLARPTAVLTAMVSVAPNRADARAAMVPVLLLFARQAAGQPLGRVELVDDHDVRLPLTNSAALEQFNAHAVVGTPKEAAEQLRDLAARFQIDEVMVCPVASERRGTDPATAPTNESTLELLARELL</sequence>
<dbReference type="GO" id="GO:0004497">
    <property type="term" value="F:monooxygenase activity"/>
    <property type="evidence" value="ECO:0007669"/>
    <property type="project" value="UniProtKB-KW"/>
</dbReference>
<dbReference type="Gene3D" id="3.20.20.30">
    <property type="entry name" value="Luciferase-like domain"/>
    <property type="match status" value="1"/>
</dbReference>
<comment type="similarity">
    <text evidence="1">To bacterial alkanal monooxygenase alpha and beta chains.</text>
</comment>
<dbReference type="NCBIfam" id="TIGR03558">
    <property type="entry name" value="oxido_grp_1"/>
    <property type="match status" value="1"/>
</dbReference>
<dbReference type="KEGG" id="marz:MARA_01540"/>
<dbReference type="PANTHER" id="PTHR30137">
    <property type="entry name" value="LUCIFERASE-LIKE MONOOXYGENASE"/>
    <property type="match status" value="1"/>
</dbReference>
<dbReference type="EMBL" id="AP022592">
    <property type="protein sequence ID" value="BBY46724.1"/>
    <property type="molecule type" value="Genomic_DNA"/>
</dbReference>
<evidence type="ECO:0000256" key="1">
    <source>
        <dbReference type="ARBA" id="ARBA00007789"/>
    </source>
</evidence>
<feature type="domain" description="Luciferase-like" evidence="2">
    <location>
        <begin position="1"/>
        <end position="304"/>
    </location>
</feature>
<reference evidence="3 4" key="1">
    <citation type="journal article" date="2019" name="Emerg. Microbes Infect.">
        <title>Comprehensive subspecies identification of 175 nontuberculous mycobacteria species based on 7547 genomic profiles.</title>
        <authorList>
            <person name="Matsumoto Y."/>
            <person name="Kinjo T."/>
            <person name="Motooka D."/>
            <person name="Nabeya D."/>
            <person name="Jung N."/>
            <person name="Uechi K."/>
            <person name="Horii T."/>
            <person name="Iida T."/>
            <person name="Fujita J."/>
            <person name="Nakamura S."/>
        </authorList>
    </citation>
    <scope>NUCLEOTIDE SEQUENCE [LARGE SCALE GENOMIC DNA]</scope>
    <source>
        <strain evidence="3 4">JCM 18538</strain>
        <plasmid evidence="3">pJCM18538</plasmid>
    </source>
</reference>
<dbReference type="Pfam" id="PF00296">
    <property type="entry name" value="Bac_luciferase"/>
    <property type="match status" value="1"/>
</dbReference>
<geneLocation type="plasmid" evidence="3">
    <name>pJCM18538</name>
</geneLocation>
<dbReference type="RefSeq" id="WP_163916269.1">
    <property type="nucleotide sequence ID" value="NZ_AP022592.1"/>
</dbReference>
<evidence type="ECO:0000313" key="3">
    <source>
        <dbReference type="EMBL" id="BBY46724.1"/>
    </source>
</evidence>
<evidence type="ECO:0000313" key="4">
    <source>
        <dbReference type="Proteomes" id="UP000467428"/>
    </source>
</evidence>
<protein>
    <submittedName>
        <fullName evidence="3">Alkanal monooxygenase subunit alpha</fullName>
    </submittedName>
</protein>
<keyword evidence="3" id="KW-0614">Plasmid</keyword>
<dbReference type="InterPro" id="IPR019949">
    <property type="entry name" value="CmoO-like"/>
</dbReference>
<keyword evidence="4" id="KW-1185">Reference proteome</keyword>
<dbReference type="PANTHER" id="PTHR30137:SF6">
    <property type="entry name" value="LUCIFERASE-LIKE MONOOXYGENASE"/>
    <property type="match status" value="1"/>
</dbReference>
<dbReference type="SUPFAM" id="SSF51679">
    <property type="entry name" value="Bacterial luciferase-like"/>
    <property type="match status" value="1"/>
</dbReference>
<evidence type="ECO:0000259" key="2">
    <source>
        <dbReference type="Pfam" id="PF00296"/>
    </source>
</evidence>
<dbReference type="GO" id="GO:0016705">
    <property type="term" value="F:oxidoreductase activity, acting on paired donors, with incorporation or reduction of molecular oxygen"/>
    <property type="evidence" value="ECO:0007669"/>
    <property type="project" value="InterPro"/>
</dbReference>